<proteinExistence type="predicted"/>
<gene>
    <name evidence="2" type="ORF">ACFFX0_32530</name>
</gene>
<name>A0ABV5G9L9_9MICC</name>
<evidence type="ECO:0000313" key="3">
    <source>
        <dbReference type="Proteomes" id="UP001589575"/>
    </source>
</evidence>
<dbReference type="Proteomes" id="UP001589575">
    <property type="component" value="Unassembled WGS sequence"/>
</dbReference>
<comment type="caution">
    <text evidence="2">The sequence shown here is derived from an EMBL/GenBank/DDBJ whole genome shotgun (WGS) entry which is preliminary data.</text>
</comment>
<evidence type="ECO:0000256" key="1">
    <source>
        <dbReference type="SAM" id="MobiDB-lite"/>
    </source>
</evidence>
<evidence type="ECO:0000313" key="2">
    <source>
        <dbReference type="EMBL" id="MFB9075638.1"/>
    </source>
</evidence>
<keyword evidence="3" id="KW-1185">Reference proteome</keyword>
<protein>
    <submittedName>
        <fullName evidence="2">Uncharacterized protein</fullName>
    </submittedName>
</protein>
<feature type="region of interest" description="Disordered" evidence="1">
    <location>
        <begin position="25"/>
        <end position="59"/>
    </location>
</feature>
<accession>A0ABV5G9L9</accession>
<reference evidence="2 3" key="1">
    <citation type="submission" date="2024-09" db="EMBL/GenBank/DDBJ databases">
        <authorList>
            <person name="Sun Q."/>
            <person name="Mori K."/>
        </authorList>
    </citation>
    <scope>NUCLEOTIDE SEQUENCE [LARGE SCALE GENOMIC DNA]</scope>
    <source>
        <strain evidence="2 3">CCM 7609</strain>
    </source>
</reference>
<dbReference type="EMBL" id="JBHMFI010000023">
    <property type="protein sequence ID" value="MFB9075638.1"/>
    <property type="molecule type" value="Genomic_DNA"/>
</dbReference>
<organism evidence="2 3">
    <name type="scientific">Citricoccus parietis</name>
    <dbReference type="NCBI Taxonomy" id="592307"/>
    <lineage>
        <taxon>Bacteria</taxon>
        <taxon>Bacillati</taxon>
        <taxon>Actinomycetota</taxon>
        <taxon>Actinomycetes</taxon>
        <taxon>Micrococcales</taxon>
        <taxon>Micrococcaceae</taxon>
        <taxon>Citricoccus</taxon>
    </lineage>
</organism>
<sequence length="92" mass="9294">MGLNPVPSQRCLPVGGGVARVELGQAGPHAVEDPGLDVDEAQSGPRGVDQDGLPCLGGRGVPRVVPRPVGGCAQHLRGHGPARDGHWAGRVG</sequence>